<evidence type="ECO:0000313" key="2">
    <source>
        <dbReference type="Proteomes" id="UP001164539"/>
    </source>
</evidence>
<comment type="caution">
    <text evidence="1">The sequence shown here is derived from an EMBL/GenBank/DDBJ whole genome shotgun (WGS) entry which is preliminary data.</text>
</comment>
<proteinExistence type="predicted"/>
<gene>
    <name evidence="1" type="ORF">OWV82_013516</name>
</gene>
<sequence>MYSEREHKSEEKGVSEDAIKENEFSKGKSGKNNEKKKRNDFVSLLQACGDVFSKEISNGLPPIRGVEHQINFIPGASIPNRPVYRSNPNRDRSRRRVLEEEEKEEEDSDLEESSSKQDKKVVSKRDSNLGSIKMKIPIFQGKNDLELYLEWERKVEHVFDCHNYSEEKKIKLAAVEFINYASIWWDQLVINRRRNGEKPIRSWEEMKLVMRKRFIRSHYYRDLHRKLQGLVQDSMSVEDYYKEMEIAMIRANIEENRERSYYTKPLKWRSKFIFGSASSSSWKSNWKDNKITSKPKEEPKQKDFIVVSKSKIETEVSSKSGEVECFRCQGFGHIAFQCPNKRVIIVLENGKIESASSSKDEMPPLVDYSDIEIVEPVHGDLLITRRTLSIQPKDDVDVEQREHIFHTRYHVKDKVCTMIIDNRSCTNVASTLLVDKLNLNTIKHHKPFKLQWLNECGEIRVTKQVLISFFIGKYEDEVLCDVAPMHTGHLLLCRPWQFDRKVTHDGYKNHYSFVMNNRTVVLTPLKPLQAYKDHIRITRECKMRKEQKCEQVEKKKKESEQAKTKRARLSVGVVLMQEKRPIAYFSKKLHGASLNYPTYDKELYALVRALENWQHYLCPKEFVIHTDHQSLKFIRGQGKLNRTHAKWVEFIETFPYVIKYKQGKDNVVADALSRRYTLLNVLDARMLGFEHIKSLYDDDSNFSSICKTYEKVAYESYGGGLMGHFGMTKTLDTLNEHFYWPKMRKDVQRVCDRCVACKRVKSKVLNQGLYTHLPVSSEPWTNISIDFVLGLPRSKRGKDSIFVVVDRFSKMSHFIPCNKTADATNIANLFFREVVRLHGIPKTIVSDRDIKFLSHFWKVLWGQLDIKLLFSTTGHPQTDGQTEVVNSTLETLLRAIVKKNLKTWEECIPFVEFAYNRVVHSATGFAPFEIVYGFNPLTLLDLVPLPCDERTSLDGKKKADLVKTLHKDARKNIEKKNQ</sequence>
<accession>A0ACC1XVD6</accession>
<evidence type="ECO:0000313" key="1">
    <source>
        <dbReference type="EMBL" id="KAJ4715126.1"/>
    </source>
</evidence>
<keyword evidence="2" id="KW-1185">Reference proteome</keyword>
<name>A0ACC1XVD6_MELAZ</name>
<organism evidence="1 2">
    <name type="scientific">Melia azedarach</name>
    <name type="common">Chinaberry tree</name>
    <dbReference type="NCBI Taxonomy" id="155640"/>
    <lineage>
        <taxon>Eukaryota</taxon>
        <taxon>Viridiplantae</taxon>
        <taxon>Streptophyta</taxon>
        <taxon>Embryophyta</taxon>
        <taxon>Tracheophyta</taxon>
        <taxon>Spermatophyta</taxon>
        <taxon>Magnoliopsida</taxon>
        <taxon>eudicotyledons</taxon>
        <taxon>Gunneridae</taxon>
        <taxon>Pentapetalae</taxon>
        <taxon>rosids</taxon>
        <taxon>malvids</taxon>
        <taxon>Sapindales</taxon>
        <taxon>Meliaceae</taxon>
        <taxon>Melia</taxon>
    </lineage>
</organism>
<reference evidence="1 2" key="1">
    <citation type="journal article" date="2023" name="Science">
        <title>Complex scaffold remodeling in plant triterpene biosynthesis.</title>
        <authorList>
            <person name="De La Pena R."/>
            <person name="Hodgson H."/>
            <person name="Liu J.C."/>
            <person name="Stephenson M.J."/>
            <person name="Martin A.C."/>
            <person name="Owen C."/>
            <person name="Harkess A."/>
            <person name="Leebens-Mack J."/>
            <person name="Jimenez L.E."/>
            <person name="Osbourn A."/>
            <person name="Sattely E.S."/>
        </authorList>
    </citation>
    <scope>NUCLEOTIDE SEQUENCE [LARGE SCALE GENOMIC DNA]</scope>
    <source>
        <strain evidence="2">cv. JPN11</strain>
        <tissue evidence="1">Leaf</tissue>
    </source>
</reference>
<dbReference type="EMBL" id="CM051400">
    <property type="protein sequence ID" value="KAJ4715126.1"/>
    <property type="molecule type" value="Genomic_DNA"/>
</dbReference>
<dbReference type="Proteomes" id="UP001164539">
    <property type="component" value="Chromosome 7"/>
</dbReference>
<protein>
    <submittedName>
        <fullName evidence="1">Transposon Ty3-I Gag-Pol polyprotein</fullName>
    </submittedName>
</protein>